<dbReference type="Proteomes" id="UP000193675">
    <property type="component" value="Unassembled WGS sequence"/>
</dbReference>
<gene>
    <name evidence="8" type="primary">gcvP</name>
    <name evidence="12" type="ORF">B7H17_13040</name>
</gene>
<dbReference type="OrthoDB" id="9801272at2"/>
<comment type="similarity">
    <text evidence="3 8">Belongs to the GcvP family.</text>
</comment>
<feature type="domain" description="Glycine cleavage system P-protein N-terminal" evidence="10">
    <location>
        <begin position="455"/>
        <end position="731"/>
    </location>
</feature>
<dbReference type="GO" id="GO:0004375">
    <property type="term" value="F:glycine dehydrogenase (decarboxylating) activity"/>
    <property type="evidence" value="ECO:0007669"/>
    <property type="project" value="UniProtKB-EC"/>
</dbReference>
<dbReference type="EMBL" id="NBWC01000015">
    <property type="protein sequence ID" value="ORL64018.1"/>
    <property type="molecule type" value="Genomic_DNA"/>
</dbReference>
<dbReference type="InterPro" id="IPR015424">
    <property type="entry name" value="PyrdxlP-dep_Trfase"/>
</dbReference>
<comment type="catalytic activity">
    <reaction evidence="7 8">
        <text>N(6)-[(R)-lipoyl]-L-lysyl-[glycine-cleavage complex H protein] + glycine + H(+) = N(6)-[(R)-S(8)-aminomethyldihydrolipoyl]-L-lysyl-[glycine-cleavage complex H protein] + CO2</text>
        <dbReference type="Rhea" id="RHEA:24304"/>
        <dbReference type="Rhea" id="RHEA-COMP:10494"/>
        <dbReference type="Rhea" id="RHEA-COMP:10495"/>
        <dbReference type="ChEBI" id="CHEBI:15378"/>
        <dbReference type="ChEBI" id="CHEBI:16526"/>
        <dbReference type="ChEBI" id="CHEBI:57305"/>
        <dbReference type="ChEBI" id="CHEBI:83099"/>
        <dbReference type="ChEBI" id="CHEBI:83143"/>
        <dbReference type="EC" id="1.4.4.2"/>
    </reaction>
</comment>
<evidence type="ECO:0000256" key="3">
    <source>
        <dbReference type="ARBA" id="ARBA00010756"/>
    </source>
</evidence>
<dbReference type="InterPro" id="IPR015422">
    <property type="entry name" value="PyrdxlP-dep_Trfase_small"/>
</dbReference>
<dbReference type="CDD" id="cd00613">
    <property type="entry name" value="GDC-P"/>
    <property type="match status" value="2"/>
</dbReference>
<reference evidence="12 13" key="1">
    <citation type="submission" date="2017-04" db="EMBL/GenBank/DDBJ databases">
        <title>Presence of VIM-2 positive Pseudomonas species in chickens and their surrounding environment.</title>
        <authorList>
            <person name="Zhang R."/>
        </authorList>
    </citation>
    <scope>NUCLEOTIDE SEQUENCE [LARGE SCALE GENOMIC DNA]</scope>
    <source>
        <strain evidence="12 13">DZ-C18</strain>
    </source>
</reference>
<dbReference type="AlphaFoldDB" id="A0A1X0ZWE0"/>
<dbReference type="InterPro" id="IPR020581">
    <property type="entry name" value="GDC_P"/>
</dbReference>
<keyword evidence="5 8" id="KW-0663">Pyridoxal phosphate</keyword>
<dbReference type="Gene3D" id="3.90.1150.10">
    <property type="entry name" value="Aspartate Aminotransferase, domain 1"/>
    <property type="match status" value="2"/>
</dbReference>
<dbReference type="RefSeq" id="WP_084856643.1">
    <property type="nucleotide sequence ID" value="NZ_JAOTEI010000116.1"/>
</dbReference>
<dbReference type="Pfam" id="PF21478">
    <property type="entry name" value="GcvP2_C"/>
    <property type="match status" value="1"/>
</dbReference>
<accession>A0A1X0ZWE0</accession>
<dbReference type="InterPro" id="IPR003437">
    <property type="entry name" value="GcvP"/>
</dbReference>
<evidence type="ECO:0000256" key="8">
    <source>
        <dbReference type="HAMAP-Rule" id="MF_00711"/>
    </source>
</evidence>
<feature type="domain" description="Glycine dehydrogenase C-terminal" evidence="11">
    <location>
        <begin position="771"/>
        <end position="892"/>
    </location>
</feature>
<organism evidence="12 13">
    <name type="scientific">Pseudomonas putida</name>
    <name type="common">Arthrobacter siderocapsulatus</name>
    <dbReference type="NCBI Taxonomy" id="303"/>
    <lineage>
        <taxon>Bacteria</taxon>
        <taxon>Pseudomonadati</taxon>
        <taxon>Pseudomonadota</taxon>
        <taxon>Gammaproteobacteria</taxon>
        <taxon>Pseudomonadales</taxon>
        <taxon>Pseudomonadaceae</taxon>
        <taxon>Pseudomonas</taxon>
    </lineage>
</organism>
<dbReference type="Pfam" id="PF02347">
    <property type="entry name" value="GDC-P"/>
    <property type="match status" value="2"/>
</dbReference>
<dbReference type="Gene3D" id="3.40.640.10">
    <property type="entry name" value="Type I PLP-dependent aspartate aminotransferase-like (Major domain)"/>
    <property type="match status" value="2"/>
</dbReference>
<dbReference type="PANTHER" id="PTHR11773:SF1">
    <property type="entry name" value="GLYCINE DEHYDROGENASE (DECARBOXYLATING), MITOCHONDRIAL"/>
    <property type="match status" value="1"/>
</dbReference>
<proteinExistence type="inferred from homology"/>
<dbReference type="GO" id="GO:0005829">
    <property type="term" value="C:cytosol"/>
    <property type="evidence" value="ECO:0007669"/>
    <property type="project" value="TreeGrafter"/>
</dbReference>
<keyword evidence="6 8" id="KW-0560">Oxidoreductase</keyword>
<name>A0A1X0ZWE0_PSEPU</name>
<dbReference type="InterPro" id="IPR049316">
    <property type="entry name" value="GDC-P_C"/>
</dbReference>
<comment type="caution">
    <text evidence="12">The sequence shown here is derived from an EMBL/GenBank/DDBJ whole genome shotgun (WGS) entry which is preliminary data.</text>
</comment>
<dbReference type="InterPro" id="IPR015421">
    <property type="entry name" value="PyrdxlP-dep_Trfase_major"/>
</dbReference>
<protein>
    <recommendedName>
        <fullName evidence="8">Glycine dehydrogenase (decarboxylating)</fullName>
        <ecNumber evidence="8">1.4.4.2</ecNumber>
    </recommendedName>
    <alternativeName>
        <fullName evidence="8">Glycine cleavage system P-protein</fullName>
    </alternativeName>
    <alternativeName>
        <fullName evidence="8">Glycine decarboxylase</fullName>
    </alternativeName>
    <alternativeName>
        <fullName evidence="8">Glycine dehydrogenase (aminomethyl-transferring)</fullName>
    </alternativeName>
</protein>
<sequence>MTLNLGTANEFIARHIGPRSADEQAMLATLGFESLDAMTAAVIPDTIKGTSVLGNADGQSEADALADLKAIASKNQLFKNYIGQGYYNTHTPAPILRNLLENPAWYTAYTPYQPEISQGRLEALLNFQTLISDLTGLPIANASLLDEATAAAEAMTFCKRLSKNKAGHAFFASIHCHPQTLDVLRTRAEPLGIEVVVGDERELGGVGNFFGALLQYPASNGDVFDYSELVQRFHASNALVAVAADLLALTLLTPPGEFGADVAIGSAQRFGVPLGFGGPHAAYFATRDAFKRDMPGRLVGVSIDRFGKTALRLAMQTREQHIRREKATSNICTAQVLLANIASMFAVYHGPAGLKRIAERTHALTAILATGLEQLGVKVVTRAYFDTLTLATGDATARLHEQARAQGMNLRQVDATHLGLSLDETCTQADVEALWQLFAEGKALPAFASLAASSDSRLPATLLRQSAILEHPVFNRYHSETELMRYLRRLADKDLALDRSMIPLGSCTMKLNAASEMIPVTWAEFGNLHPFAPAEQSQGYLQMTRELEAMLCAATGYDAVSLQPNAGSQGEYAGLLAIRAYHRSRGEGHRDICLIPSSAHGTNPATAHMAGMRVVVTACDARGNVDVEDLRAKAVEHRDRLAAIMITYPSTHGVFEEAIGEICAIIHDNGGQVYIDGANMNAMVGLCAPGKFGGDVSHLNLHKTFCIPHGGGGPGVGPIGVKSHLAPFLPGHAALENTQGAVCAAPFGSASILPITWMYIRMMGGVGLKRASQMAILNANYIARRLEEHYPVLYTGGNGLVAHECILDLRPLKDSSGISVDDVAKRLIDFGFHAPTMSFPVAGTLMIEPTESESKEELDRFCDAMIRIREEIRAVENGTLDKDDNPLKNAPHTAAELVGEWAHGYSREQAVYPLPSLVEAKYWPPVGRVDNVYGDRNLVCACPSIESYQDA</sequence>
<evidence type="ECO:0000256" key="6">
    <source>
        <dbReference type="ARBA" id="ARBA00023002"/>
    </source>
</evidence>
<dbReference type="FunFam" id="3.40.640.10:FF:000007">
    <property type="entry name" value="glycine dehydrogenase (Decarboxylating), mitochondrial"/>
    <property type="match status" value="1"/>
</dbReference>
<evidence type="ECO:0000313" key="13">
    <source>
        <dbReference type="Proteomes" id="UP000193675"/>
    </source>
</evidence>
<dbReference type="PANTHER" id="PTHR11773">
    <property type="entry name" value="GLYCINE DEHYDROGENASE, DECARBOXYLATING"/>
    <property type="match status" value="1"/>
</dbReference>
<comment type="cofactor">
    <cofactor evidence="1 8 9">
        <name>pyridoxal 5'-phosphate</name>
        <dbReference type="ChEBI" id="CHEBI:597326"/>
    </cofactor>
</comment>
<dbReference type="EC" id="1.4.4.2" evidence="8"/>
<dbReference type="GO" id="GO:0005960">
    <property type="term" value="C:glycine cleavage complex"/>
    <property type="evidence" value="ECO:0007669"/>
    <property type="project" value="TreeGrafter"/>
</dbReference>
<dbReference type="InterPro" id="IPR049315">
    <property type="entry name" value="GDC-P_N"/>
</dbReference>
<evidence type="ECO:0000256" key="4">
    <source>
        <dbReference type="ARBA" id="ARBA00011690"/>
    </source>
</evidence>
<dbReference type="GO" id="GO:0030170">
    <property type="term" value="F:pyridoxal phosphate binding"/>
    <property type="evidence" value="ECO:0007669"/>
    <property type="project" value="TreeGrafter"/>
</dbReference>
<evidence type="ECO:0000256" key="2">
    <source>
        <dbReference type="ARBA" id="ARBA00003788"/>
    </source>
</evidence>
<evidence type="ECO:0000256" key="5">
    <source>
        <dbReference type="ARBA" id="ARBA00022898"/>
    </source>
</evidence>
<feature type="domain" description="Glycine cleavage system P-protein N-terminal" evidence="10">
    <location>
        <begin position="14"/>
        <end position="438"/>
    </location>
</feature>
<comment type="function">
    <text evidence="2 8">The glycine cleavage system catalyzes the degradation of glycine. The P protein binds the alpha-amino group of glycine through its pyridoxal phosphate cofactor; CO(2) is released and the remaining methylamine moiety is then transferred to the lipoamide cofactor of the H protein.</text>
</comment>
<dbReference type="HAMAP" id="MF_00711">
    <property type="entry name" value="GcvP"/>
    <property type="match status" value="1"/>
</dbReference>
<feature type="modified residue" description="N6-(pyridoxal phosphate)lysine" evidence="8 9">
    <location>
        <position position="703"/>
    </location>
</feature>
<evidence type="ECO:0000259" key="11">
    <source>
        <dbReference type="Pfam" id="PF21478"/>
    </source>
</evidence>
<evidence type="ECO:0000256" key="9">
    <source>
        <dbReference type="PIRSR" id="PIRSR603437-50"/>
    </source>
</evidence>
<dbReference type="SUPFAM" id="SSF53383">
    <property type="entry name" value="PLP-dependent transferases"/>
    <property type="match status" value="2"/>
</dbReference>
<evidence type="ECO:0000256" key="7">
    <source>
        <dbReference type="ARBA" id="ARBA00049026"/>
    </source>
</evidence>
<dbReference type="FunFam" id="3.40.640.10:FF:000005">
    <property type="entry name" value="Glycine dehydrogenase (decarboxylating), mitochondrial"/>
    <property type="match status" value="1"/>
</dbReference>
<evidence type="ECO:0000256" key="1">
    <source>
        <dbReference type="ARBA" id="ARBA00001933"/>
    </source>
</evidence>
<dbReference type="FunFam" id="3.90.1150.10:FF:000007">
    <property type="entry name" value="Glycine dehydrogenase (decarboxylating), mitochondrial"/>
    <property type="match status" value="1"/>
</dbReference>
<dbReference type="NCBIfam" id="TIGR00461">
    <property type="entry name" value="gcvP"/>
    <property type="match status" value="1"/>
</dbReference>
<evidence type="ECO:0000259" key="10">
    <source>
        <dbReference type="Pfam" id="PF02347"/>
    </source>
</evidence>
<dbReference type="GO" id="GO:0016594">
    <property type="term" value="F:glycine binding"/>
    <property type="evidence" value="ECO:0007669"/>
    <property type="project" value="TreeGrafter"/>
</dbReference>
<dbReference type="NCBIfam" id="NF003346">
    <property type="entry name" value="PRK04366.1"/>
    <property type="match status" value="1"/>
</dbReference>
<dbReference type="GO" id="GO:0019464">
    <property type="term" value="P:glycine decarboxylation via glycine cleavage system"/>
    <property type="evidence" value="ECO:0007669"/>
    <property type="project" value="UniProtKB-UniRule"/>
</dbReference>
<comment type="subunit">
    <text evidence="4 8">The glycine cleavage system is composed of four proteins: P, T, L and H.</text>
</comment>
<evidence type="ECO:0000313" key="12">
    <source>
        <dbReference type="EMBL" id="ORL64018.1"/>
    </source>
</evidence>